<reference evidence="1 2" key="1">
    <citation type="submission" date="2016-11" db="EMBL/GenBank/DDBJ databases">
        <authorList>
            <person name="Jaros S."/>
            <person name="Januszkiewicz K."/>
            <person name="Wedrychowicz H."/>
        </authorList>
    </citation>
    <scope>NUCLEOTIDE SEQUENCE [LARGE SCALE GENOMIC DNA]</scope>
    <source>
        <strain evidence="1 2">KHT3</strain>
    </source>
</reference>
<dbReference type="Proteomes" id="UP000184130">
    <property type="component" value="Unassembled WGS sequence"/>
</dbReference>
<organism evidence="1 2">
    <name type="scientific">Xylanibacter ruminicola</name>
    <name type="common">Prevotella ruminicola</name>
    <dbReference type="NCBI Taxonomy" id="839"/>
    <lineage>
        <taxon>Bacteria</taxon>
        <taxon>Pseudomonadati</taxon>
        <taxon>Bacteroidota</taxon>
        <taxon>Bacteroidia</taxon>
        <taxon>Bacteroidales</taxon>
        <taxon>Prevotellaceae</taxon>
        <taxon>Xylanibacter</taxon>
    </lineage>
</organism>
<dbReference type="RefSeq" id="WP_073209923.1">
    <property type="nucleotide sequence ID" value="NZ_FRBD01000018.1"/>
</dbReference>
<accession>A0A1M6WZZ9</accession>
<dbReference type="Pfam" id="PF18762">
    <property type="entry name" value="Kinase-PolyVal"/>
    <property type="match status" value="1"/>
</dbReference>
<dbReference type="AlphaFoldDB" id="A0A1M6WZZ9"/>
<dbReference type="InterPro" id="IPR041055">
    <property type="entry name" value="Kinase-PolyVal"/>
</dbReference>
<protein>
    <submittedName>
        <fullName evidence="1">Uncharacterized protein</fullName>
    </submittedName>
</protein>
<evidence type="ECO:0000313" key="2">
    <source>
        <dbReference type="Proteomes" id="UP000184130"/>
    </source>
</evidence>
<name>A0A1M6WZZ9_XYLRU</name>
<proteinExistence type="predicted"/>
<evidence type="ECO:0000313" key="1">
    <source>
        <dbReference type="EMBL" id="SHK99155.1"/>
    </source>
</evidence>
<dbReference type="EMBL" id="FRBD01000018">
    <property type="protein sequence ID" value="SHK99155.1"/>
    <property type="molecule type" value="Genomic_DNA"/>
</dbReference>
<dbReference type="OrthoDB" id="1042224at2"/>
<sequence>MNNDNSQRLSPQSESGENEIGSLLEEASAFARGVLESIQALAGTEACKGVQIARLKDWAISHNCWISNNAVLGSFSDRGSENEVYASNDSTQVYKLNDFRYSDDNLEPFFQRIAIHNHLFPDCAYELVGFAENRDGNTCAVLRQSFIVSEREATQQEINEELERLGFRKEDDGFFTNGDYDIFDAVPNNVLKGQDGHLYFIDTIIFNSGTGGINTYRSLSPRCSSE</sequence>
<gene>
    <name evidence="1" type="ORF">SAMN05216463_11889</name>
</gene>